<feature type="transmembrane region" description="Helical" evidence="6">
    <location>
        <begin position="366"/>
        <end position="388"/>
    </location>
</feature>
<gene>
    <name evidence="8" type="ORF">CEG14_10330</name>
</gene>
<keyword evidence="3 6" id="KW-1133">Transmembrane helix</keyword>
<feature type="transmembrane region" description="Helical" evidence="6">
    <location>
        <begin position="251"/>
        <end position="271"/>
    </location>
</feature>
<dbReference type="PANTHER" id="PTHR23514:SF13">
    <property type="entry name" value="INNER MEMBRANE PROTEIN YBJJ"/>
    <property type="match status" value="1"/>
</dbReference>
<feature type="transmembrane region" description="Helical" evidence="6">
    <location>
        <begin position="307"/>
        <end position="329"/>
    </location>
</feature>
<comment type="caution">
    <text evidence="8">The sequence shown here is derived from an EMBL/GenBank/DDBJ whole genome shotgun (WGS) entry which is preliminary data.</text>
</comment>
<dbReference type="InterPro" id="IPR020846">
    <property type="entry name" value="MFS_dom"/>
</dbReference>
<evidence type="ECO:0000256" key="4">
    <source>
        <dbReference type="ARBA" id="ARBA00023136"/>
    </source>
</evidence>
<accession>A0A261SDI8</accession>
<dbReference type="RefSeq" id="WP_094826283.1">
    <property type="nucleotide sequence ID" value="NZ_NEVL01000003.1"/>
</dbReference>
<evidence type="ECO:0000313" key="8">
    <source>
        <dbReference type="EMBL" id="OZI35474.1"/>
    </source>
</evidence>
<feature type="domain" description="Major facilitator superfamily (MFS) profile" evidence="7">
    <location>
        <begin position="25"/>
        <end position="395"/>
    </location>
</feature>
<dbReference type="EMBL" id="NEVL01000003">
    <property type="protein sequence ID" value="OZI35474.1"/>
    <property type="molecule type" value="Genomic_DNA"/>
</dbReference>
<dbReference type="OrthoDB" id="9810941at2"/>
<dbReference type="CDD" id="cd17393">
    <property type="entry name" value="MFS_MosC_like"/>
    <property type="match status" value="1"/>
</dbReference>
<sequence length="397" mass="39222">MVQVDTARGQAGPSDAQQVQSLRGPRRATQLAFFIAGFALSSWAPLVPFAQQRLQADAATLGTVLLCLGLGGVIGMPGAGALASRLGCKALILAAGAMLTLALPALAWVDTPLALGVCLMLFGAAIGAIDVAANIHGTEVQHRARQPLMSGFHGLYSIGGLIGAAAMTGAIAAGASAAAAALGAGVIIALCLIVAAPGFLATRSVDKAPLLVVPRGVVLVIGLLAMVMFLAEGAMLDWGALLLSQAKGVHVGVAGAGYAVFACAMTLIRLVGDRIVARFGPRAVLTAGFVCTAAGLATAALSGALPLVYAGIALAGLACGNVVPVLFSLAGQQKIMPASHAIAAASILGYLGVLAGPAVLGYVAHAVGLVDAFVGLAVLVLLTALAIARVSGARGRA</sequence>
<comment type="subcellular location">
    <subcellularLocation>
        <location evidence="1">Membrane</location>
        <topology evidence="1">Multi-pass membrane protein</topology>
    </subcellularLocation>
</comment>
<feature type="transmembrane region" description="Helical" evidence="6">
    <location>
        <begin position="212"/>
        <end position="231"/>
    </location>
</feature>
<protein>
    <submittedName>
        <fullName evidence="8">MFS transporter</fullName>
    </submittedName>
</protein>
<feature type="transmembrane region" description="Helical" evidence="6">
    <location>
        <begin position="283"/>
        <end position="301"/>
    </location>
</feature>
<evidence type="ECO:0000259" key="7">
    <source>
        <dbReference type="PROSITE" id="PS50850"/>
    </source>
</evidence>
<evidence type="ECO:0000256" key="5">
    <source>
        <dbReference type="SAM" id="MobiDB-lite"/>
    </source>
</evidence>
<evidence type="ECO:0000256" key="2">
    <source>
        <dbReference type="ARBA" id="ARBA00022692"/>
    </source>
</evidence>
<feature type="transmembrane region" description="Helical" evidence="6">
    <location>
        <begin position="31"/>
        <end position="50"/>
    </location>
</feature>
<dbReference type="PANTHER" id="PTHR23514">
    <property type="entry name" value="BYPASS OF STOP CODON PROTEIN 6"/>
    <property type="match status" value="1"/>
</dbReference>
<organism evidence="8 9">
    <name type="scientific">Bordetella genomosp. 1</name>
    <dbReference type="NCBI Taxonomy" id="1395607"/>
    <lineage>
        <taxon>Bacteria</taxon>
        <taxon>Pseudomonadati</taxon>
        <taxon>Pseudomonadota</taxon>
        <taxon>Betaproteobacteria</taxon>
        <taxon>Burkholderiales</taxon>
        <taxon>Alcaligenaceae</taxon>
        <taxon>Bordetella</taxon>
    </lineage>
</organism>
<dbReference type="SUPFAM" id="SSF103473">
    <property type="entry name" value="MFS general substrate transporter"/>
    <property type="match status" value="1"/>
</dbReference>
<dbReference type="GO" id="GO:0016020">
    <property type="term" value="C:membrane"/>
    <property type="evidence" value="ECO:0007669"/>
    <property type="project" value="UniProtKB-SubCell"/>
</dbReference>
<proteinExistence type="predicted"/>
<reference evidence="8 9" key="1">
    <citation type="submission" date="2017-05" db="EMBL/GenBank/DDBJ databases">
        <title>Complete and WGS of Bordetella genogroups.</title>
        <authorList>
            <person name="Spilker T."/>
            <person name="LiPuma J."/>
        </authorList>
    </citation>
    <scope>NUCLEOTIDE SEQUENCE [LARGE SCALE GENOMIC DNA]</scope>
    <source>
        <strain evidence="8 9">AU17610</strain>
    </source>
</reference>
<name>A0A261SDI8_9BORD</name>
<dbReference type="InterPro" id="IPR036259">
    <property type="entry name" value="MFS_trans_sf"/>
</dbReference>
<evidence type="ECO:0000256" key="1">
    <source>
        <dbReference type="ARBA" id="ARBA00004141"/>
    </source>
</evidence>
<evidence type="ECO:0000313" key="9">
    <source>
        <dbReference type="Proteomes" id="UP000217005"/>
    </source>
</evidence>
<feature type="region of interest" description="Disordered" evidence="5">
    <location>
        <begin position="1"/>
        <end position="23"/>
    </location>
</feature>
<feature type="transmembrane region" description="Helical" evidence="6">
    <location>
        <begin position="90"/>
        <end position="107"/>
    </location>
</feature>
<evidence type="ECO:0000256" key="6">
    <source>
        <dbReference type="SAM" id="Phobius"/>
    </source>
</evidence>
<dbReference type="InterPro" id="IPR051788">
    <property type="entry name" value="MFS_Transporter"/>
</dbReference>
<dbReference type="GO" id="GO:0022857">
    <property type="term" value="F:transmembrane transporter activity"/>
    <property type="evidence" value="ECO:0007669"/>
    <property type="project" value="InterPro"/>
</dbReference>
<keyword evidence="2 6" id="KW-0812">Transmembrane</keyword>
<dbReference type="Gene3D" id="1.20.1250.20">
    <property type="entry name" value="MFS general substrate transporter like domains"/>
    <property type="match status" value="2"/>
</dbReference>
<feature type="transmembrane region" description="Helical" evidence="6">
    <location>
        <begin position="113"/>
        <end position="133"/>
    </location>
</feature>
<keyword evidence="4 6" id="KW-0472">Membrane</keyword>
<feature type="transmembrane region" description="Helical" evidence="6">
    <location>
        <begin position="154"/>
        <end position="173"/>
    </location>
</feature>
<dbReference type="Proteomes" id="UP000217005">
    <property type="component" value="Unassembled WGS sequence"/>
</dbReference>
<feature type="transmembrane region" description="Helical" evidence="6">
    <location>
        <begin position="179"/>
        <end position="200"/>
    </location>
</feature>
<dbReference type="AlphaFoldDB" id="A0A261SDI8"/>
<feature type="transmembrane region" description="Helical" evidence="6">
    <location>
        <begin position="62"/>
        <end position="83"/>
    </location>
</feature>
<evidence type="ECO:0000256" key="3">
    <source>
        <dbReference type="ARBA" id="ARBA00022989"/>
    </source>
</evidence>
<dbReference type="PROSITE" id="PS50850">
    <property type="entry name" value="MFS"/>
    <property type="match status" value="1"/>
</dbReference>
<feature type="transmembrane region" description="Helical" evidence="6">
    <location>
        <begin position="341"/>
        <end position="360"/>
    </location>
</feature>